<name>A0A6H5G194_9HEMI</name>
<evidence type="ECO:0008006" key="3">
    <source>
        <dbReference type="Google" id="ProtNLM"/>
    </source>
</evidence>
<sequence length="140" mass="15817">TSCQFIRSRPKLGISSSPKLANVLRILFVERLLISSAIKAFEVKQIQIHLNLPAFVLKSKTSKKTIPSADQGNCEDNLLTWLTDIFTISRPNCVYPRIITNLVYDLEDGVVLGVITMFFCPFLFDNYLTSLYLNPCNIAE</sequence>
<evidence type="ECO:0000313" key="2">
    <source>
        <dbReference type="Proteomes" id="UP000479000"/>
    </source>
</evidence>
<dbReference type="AlphaFoldDB" id="A0A6H5G194"/>
<dbReference type="EMBL" id="CADCXU010004162">
    <property type="protein sequence ID" value="CAA9995949.1"/>
    <property type="molecule type" value="Genomic_DNA"/>
</dbReference>
<keyword evidence="2" id="KW-1185">Reference proteome</keyword>
<dbReference type="Proteomes" id="UP000479000">
    <property type="component" value="Unassembled WGS sequence"/>
</dbReference>
<evidence type="ECO:0000313" key="1">
    <source>
        <dbReference type="EMBL" id="CAA9995949.1"/>
    </source>
</evidence>
<dbReference type="OrthoDB" id="6622087at2759"/>
<gene>
    <name evidence="1" type="ORF">NTEN_LOCUS2634</name>
</gene>
<feature type="non-terminal residue" evidence="1">
    <location>
        <position position="140"/>
    </location>
</feature>
<proteinExistence type="predicted"/>
<feature type="non-terminal residue" evidence="1">
    <location>
        <position position="1"/>
    </location>
</feature>
<accession>A0A6H5G194</accession>
<reference evidence="1 2" key="1">
    <citation type="submission" date="2020-02" db="EMBL/GenBank/DDBJ databases">
        <authorList>
            <person name="Ferguson B K."/>
        </authorList>
    </citation>
    <scope>NUCLEOTIDE SEQUENCE [LARGE SCALE GENOMIC DNA]</scope>
</reference>
<protein>
    <recommendedName>
        <fullName evidence="3">Calponin-homology (CH) domain-containing protein</fullName>
    </recommendedName>
</protein>
<organism evidence="1 2">
    <name type="scientific">Nesidiocoris tenuis</name>
    <dbReference type="NCBI Taxonomy" id="355587"/>
    <lineage>
        <taxon>Eukaryota</taxon>
        <taxon>Metazoa</taxon>
        <taxon>Ecdysozoa</taxon>
        <taxon>Arthropoda</taxon>
        <taxon>Hexapoda</taxon>
        <taxon>Insecta</taxon>
        <taxon>Pterygota</taxon>
        <taxon>Neoptera</taxon>
        <taxon>Paraneoptera</taxon>
        <taxon>Hemiptera</taxon>
        <taxon>Heteroptera</taxon>
        <taxon>Panheteroptera</taxon>
        <taxon>Cimicomorpha</taxon>
        <taxon>Miridae</taxon>
        <taxon>Dicyphina</taxon>
        <taxon>Nesidiocoris</taxon>
    </lineage>
</organism>